<dbReference type="OrthoDB" id="29971at2759"/>
<sequence length="162" mass="19145">MTSFTGTRDDIHYTVLNKDLAEVYMETQREPDVNTFVKKLFHTMKEPSFLDWRLNVSGKVNDDAERASIIRSKLESILRSERLSQYLDENGISLNSYNAWVKRKYGKTVKKDMKMCDLPEWIRRYSKKIEDFGDDEKERDALLGDVKKIDEEKKPRKPETDN</sequence>
<feature type="region of interest" description="Disordered" evidence="1">
    <location>
        <begin position="143"/>
        <end position="162"/>
    </location>
</feature>
<dbReference type="eggNOG" id="ENOG502RH5B">
    <property type="taxonomic scope" value="Eukaryota"/>
</dbReference>
<dbReference type="VEuPathDB" id="AmoebaDB:EDI_010080"/>
<organism evidence="3">
    <name type="scientific">Entamoeba dispar (strain ATCC PRA-260 / SAW760)</name>
    <dbReference type="NCBI Taxonomy" id="370354"/>
    <lineage>
        <taxon>Eukaryota</taxon>
        <taxon>Amoebozoa</taxon>
        <taxon>Evosea</taxon>
        <taxon>Archamoebae</taxon>
        <taxon>Mastigamoebida</taxon>
        <taxon>Entamoebidae</taxon>
        <taxon>Entamoeba</taxon>
    </lineage>
</organism>
<proteinExistence type="predicted"/>
<evidence type="ECO:0000256" key="1">
    <source>
        <dbReference type="SAM" id="MobiDB-lite"/>
    </source>
</evidence>
<keyword evidence="3" id="KW-1185">Reference proteome</keyword>
<reference evidence="3" key="1">
    <citation type="submission" date="2007-12" db="EMBL/GenBank/DDBJ databases">
        <title>Annotation of Entamoeba dispar SAW760.</title>
        <authorList>
            <person name="Lorenzi H."/>
            <person name="Inman J."/>
            <person name="Schobel S."/>
            <person name="Amedeo P."/>
            <person name="Caler E."/>
        </authorList>
    </citation>
    <scope>NUCLEOTIDE SEQUENCE [LARGE SCALE GENOMIC DNA]</scope>
    <source>
        <strain evidence="3">ATCC PRA-260 / SAW760</strain>
    </source>
</reference>
<dbReference type="KEGG" id="edi:EDI_010080"/>
<evidence type="ECO:0000313" key="2">
    <source>
        <dbReference type="EMBL" id="EDR23965.1"/>
    </source>
</evidence>
<dbReference type="EMBL" id="DS550075">
    <property type="protein sequence ID" value="EDR23965.1"/>
    <property type="molecule type" value="Genomic_DNA"/>
</dbReference>
<evidence type="ECO:0000313" key="3">
    <source>
        <dbReference type="Proteomes" id="UP000008076"/>
    </source>
</evidence>
<accession>B0ENC7</accession>
<dbReference type="RefSeq" id="XP_001739647.1">
    <property type="nucleotide sequence ID" value="XM_001739595.1"/>
</dbReference>
<protein>
    <submittedName>
        <fullName evidence="2">Uncharacterized protein</fullName>
    </submittedName>
</protein>
<dbReference type="AlphaFoldDB" id="B0ENC7"/>
<dbReference type="Proteomes" id="UP000008076">
    <property type="component" value="Unassembled WGS sequence"/>
</dbReference>
<name>B0ENC7_ENTDS</name>
<dbReference type="GeneID" id="5884790"/>
<gene>
    <name evidence="2" type="ORF">EDI_010080</name>
</gene>